<protein>
    <submittedName>
        <fullName evidence="1">YqcI/YcgG family protein</fullName>
    </submittedName>
</protein>
<sequence>MERLLDRENASLLPVGWKREAFLAFHQKMINQERKFPCIPAIQGYQLNHIRFGFAPAPEHEKAPAVFARLLESYGSCSRETGDYSALVVFFHSPSGPGAGAKNVAAYENIFWDLMIRTHKMDKEPWPVHISPDPEDRTWEFCFGQEQYFVYCGTPAHERRYSRYFPCFMLALTPRWVLSRFNEDKKRADKMSDWIRSRLLSYDTAPIHPELKKYGDEDNKEWKQYYLRDNETAASVCPFHHLRGNGPQPNNGN</sequence>
<dbReference type="EMBL" id="JAUHLN010000002">
    <property type="protein sequence ID" value="MDN4073515.1"/>
    <property type="molecule type" value="Genomic_DNA"/>
</dbReference>
<comment type="caution">
    <text evidence="1">The sequence shown here is derived from an EMBL/GenBank/DDBJ whole genome shotgun (WGS) entry which is preliminary data.</text>
</comment>
<name>A0ABT8E6H8_9BACL</name>
<organism evidence="1 2">
    <name type="scientific">Fictibacillus terranigra</name>
    <dbReference type="NCBI Taxonomy" id="3058424"/>
    <lineage>
        <taxon>Bacteria</taxon>
        <taxon>Bacillati</taxon>
        <taxon>Bacillota</taxon>
        <taxon>Bacilli</taxon>
        <taxon>Bacillales</taxon>
        <taxon>Fictibacillaceae</taxon>
        <taxon>Fictibacillus</taxon>
    </lineage>
</organism>
<dbReference type="Pfam" id="PF08892">
    <property type="entry name" value="YqcI_YcgG"/>
    <property type="match status" value="1"/>
</dbReference>
<accession>A0ABT8E6H8</accession>
<evidence type="ECO:0000313" key="1">
    <source>
        <dbReference type="EMBL" id="MDN4073515.1"/>
    </source>
</evidence>
<proteinExistence type="predicted"/>
<dbReference type="PANTHER" id="PTHR40045:SF1">
    <property type="entry name" value="YQCI_YCGG FAMILY PROTEIN"/>
    <property type="match status" value="1"/>
</dbReference>
<reference evidence="1" key="1">
    <citation type="submission" date="2023-06" db="EMBL/GenBank/DDBJ databases">
        <title>Draft Genome Sequences of Representative Paenibacillus Polymyxa, Bacillus cereus, Fictibacillus sp., and Brevibacillus agri Strains Isolated from Amazonian Dark Earth.</title>
        <authorList>
            <person name="Pellegrinetti T.A."/>
            <person name="Cunha I.C.M."/>
            <person name="Chaves M.G."/>
            <person name="Freitas A.S."/>
            <person name="Silva A.V.R."/>
            <person name="Tsai S.M."/>
            <person name="Mendes L.W."/>
        </authorList>
    </citation>
    <scope>NUCLEOTIDE SEQUENCE</scope>
    <source>
        <strain evidence="1">CENA-BCM004</strain>
    </source>
</reference>
<dbReference type="InterPro" id="IPR014988">
    <property type="entry name" value="Uncharacterised_YqcI/YcgG"/>
</dbReference>
<keyword evidence="2" id="KW-1185">Reference proteome</keyword>
<dbReference type="RefSeq" id="WP_290399630.1">
    <property type="nucleotide sequence ID" value="NZ_JAUHLN010000002.1"/>
</dbReference>
<gene>
    <name evidence="1" type="ORF">QYF49_10945</name>
</gene>
<dbReference type="PANTHER" id="PTHR40045">
    <property type="entry name" value="YCGG FAMILY PROTEIN"/>
    <property type="match status" value="1"/>
</dbReference>
<evidence type="ECO:0000313" key="2">
    <source>
        <dbReference type="Proteomes" id="UP001168694"/>
    </source>
</evidence>
<dbReference type="Proteomes" id="UP001168694">
    <property type="component" value="Unassembled WGS sequence"/>
</dbReference>